<evidence type="ECO:0000256" key="3">
    <source>
        <dbReference type="ARBA" id="ARBA00018111"/>
    </source>
</evidence>
<comment type="similarity">
    <text evidence="2">Belongs to the RecX family.</text>
</comment>
<dbReference type="Gene3D" id="1.10.10.10">
    <property type="entry name" value="Winged helix-like DNA-binding domain superfamily/Winged helix DNA-binding domain"/>
    <property type="match status" value="1"/>
</dbReference>
<protein>
    <recommendedName>
        <fullName evidence="3">Regulatory protein RecX</fullName>
    </recommendedName>
</protein>
<name>A0A5N6S4G3_9BIFI</name>
<proteinExistence type="inferred from homology"/>
<evidence type="ECO:0000256" key="1">
    <source>
        <dbReference type="ARBA" id="ARBA00004496"/>
    </source>
</evidence>
<evidence type="ECO:0000256" key="4">
    <source>
        <dbReference type="ARBA" id="ARBA00022490"/>
    </source>
</evidence>
<evidence type="ECO:0000256" key="5">
    <source>
        <dbReference type="SAM" id="MobiDB-lite"/>
    </source>
</evidence>
<sequence>MISAEEFLSSHTPVAEEGEPETEQPERRAKEADLAAQGDAAGKAAQGGAAEPLRHAGSFGSQPDDAVGSGIAGHAHGAGHAHDAGSGTASSYGLHGAGRSSFGHSGFRDAHSRKPYGGTRRSRRHARDPDDTSPRAQSRGQRGPDDPQSLDACREAALTLLDAAARPSGALRTRLLGKGYAPGVVEEVIERLSAVNLIDDRAYAQAAVRYCIGRMYGRHGAINELVRKGVERPLAAEVVDEADKHGAFEESAWELGRSVEHKTRGLDRQVRKRRLWSAGGRKGHDPAVLRDMAHQLFDDDGQEV</sequence>
<dbReference type="EMBL" id="QDAG01000005">
    <property type="protein sequence ID" value="KAE8128403.1"/>
    <property type="molecule type" value="Genomic_DNA"/>
</dbReference>
<feature type="compositionally biased region" description="Basic and acidic residues" evidence="5">
    <location>
        <begin position="24"/>
        <end position="33"/>
    </location>
</feature>
<feature type="region of interest" description="Disordered" evidence="5">
    <location>
        <begin position="1"/>
        <end position="149"/>
    </location>
</feature>
<dbReference type="GO" id="GO:0005737">
    <property type="term" value="C:cytoplasm"/>
    <property type="evidence" value="ECO:0007669"/>
    <property type="project" value="UniProtKB-SubCell"/>
</dbReference>
<comment type="subcellular location">
    <subcellularLocation>
        <location evidence="1">Cytoplasm</location>
    </subcellularLocation>
</comment>
<comment type="caution">
    <text evidence="7">The sequence shown here is derived from an EMBL/GenBank/DDBJ whole genome shotgun (WGS) entry which is preliminary data.</text>
</comment>
<dbReference type="Pfam" id="PF21982">
    <property type="entry name" value="RecX_HTH1"/>
    <property type="match status" value="1"/>
</dbReference>
<evidence type="ECO:0000313" key="7">
    <source>
        <dbReference type="EMBL" id="KAE8128403.1"/>
    </source>
</evidence>
<feature type="domain" description="RecX first three-helical" evidence="6">
    <location>
        <begin position="153"/>
        <end position="192"/>
    </location>
</feature>
<feature type="compositionally biased region" description="Low complexity" evidence="5">
    <location>
        <begin position="66"/>
        <end position="75"/>
    </location>
</feature>
<evidence type="ECO:0000313" key="8">
    <source>
        <dbReference type="Proteomes" id="UP000325415"/>
    </source>
</evidence>
<dbReference type="GO" id="GO:0006282">
    <property type="term" value="P:regulation of DNA repair"/>
    <property type="evidence" value="ECO:0007669"/>
    <property type="project" value="InterPro"/>
</dbReference>
<dbReference type="Proteomes" id="UP000325415">
    <property type="component" value="Unassembled WGS sequence"/>
</dbReference>
<dbReference type="OrthoDB" id="3238942at2"/>
<dbReference type="InterPro" id="IPR003783">
    <property type="entry name" value="Regulatory_RecX"/>
</dbReference>
<accession>A0A5N6S4G3</accession>
<evidence type="ECO:0000256" key="2">
    <source>
        <dbReference type="ARBA" id="ARBA00009695"/>
    </source>
</evidence>
<dbReference type="PANTHER" id="PTHR33602">
    <property type="entry name" value="REGULATORY PROTEIN RECX FAMILY PROTEIN"/>
    <property type="match status" value="1"/>
</dbReference>
<evidence type="ECO:0000259" key="6">
    <source>
        <dbReference type="Pfam" id="PF21982"/>
    </source>
</evidence>
<dbReference type="AlphaFoldDB" id="A0A5N6S4G3"/>
<feature type="compositionally biased region" description="Low complexity" evidence="5">
    <location>
        <begin position="34"/>
        <end position="51"/>
    </location>
</feature>
<keyword evidence="8" id="KW-1185">Reference proteome</keyword>
<dbReference type="PANTHER" id="PTHR33602:SF1">
    <property type="entry name" value="REGULATORY PROTEIN RECX FAMILY PROTEIN"/>
    <property type="match status" value="1"/>
</dbReference>
<keyword evidence="4" id="KW-0963">Cytoplasm</keyword>
<gene>
    <name evidence="7" type="ORF">DDE84_05820</name>
</gene>
<organism evidence="7 8">
    <name type="scientific">Bifidobacterium tibiigranuli</name>
    <dbReference type="NCBI Taxonomy" id="2172043"/>
    <lineage>
        <taxon>Bacteria</taxon>
        <taxon>Bacillati</taxon>
        <taxon>Actinomycetota</taxon>
        <taxon>Actinomycetes</taxon>
        <taxon>Bifidobacteriales</taxon>
        <taxon>Bifidobacteriaceae</taxon>
        <taxon>Bifidobacterium</taxon>
    </lineage>
</organism>
<dbReference type="InterPro" id="IPR036388">
    <property type="entry name" value="WH-like_DNA-bd_sf"/>
</dbReference>
<dbReference type="InterPro" id="IPR053926">
    <property type="entry name" value="RecX_HTH_1st"/>
</dbReference>
<reference evidence="7 8" key="1">
    <citation type="submission" date="2018-04" db="EMBL/GenBank/DDBJ databases">
        <authorList>
            <person name="Eckel V.P."/>
            <person name="Vogel R.F."/>
        </authorList>
    </citation>
    <scope>NUCLEOTIDE SEQUENCE [LARGE SCALE GENOMIC DNA]</scope>
    <source>
        <strain evidence="8">TMW 2.1764</strain>
    </source>
</reference>